<protein>
    <submittedName>
        <fullName evidence="2">Uncharacterized protein</fullName>
    </submittedName>
</protein>
<dbReference type="AlphaFoldDB" id="A0AAV7I067"/>
<name>A0AAV7I067_COTGL</name>
<evidence type="ECO:0000313" key="2">
    <source>
        <dbReference type="EMBL" id="KAH0539390.1"/>
    </source>
</evidence>
<keyword evidence="3" id="KW-1185">Reference proteome</keyword>
<dbReference type="EMBL" id="JAHXZJ010002609">
    <property type="protein sequence ID" value="KAH0539390.1"/>
    <property type="molecule type" value="Genomic_DNA"/>
</dbReference>
<reference evidence="2 3" key="1">
    <citation type="journal article" date="2021" name="J. Hered.">
        <title>A chromosome-level genome assembly of the parasitoid wasp, Cotesia glomerata (Hymenoptera: Braconidae).</title>
        <authorList>
            <person name="Pinto B.J."/>
            <person name="Weis J.J."/>
            <person name="Gamble T."/>
            <person name="Ode P.J."/>
            <person name="Paul R."/>
            <person name="Zaspel J.M."/>
        </authorList>
    </citation>
    <scope>NUCLEOTIDE SEQUENCE [LARGE SCALE GENOMIC DNA]</scope>
    <source>
        <strain evidence="2">CgM1</strain>
    </source>
</reference>
<organism evidence="2 3">
    <name type="scientific">Cotesia glomerata</name>
    <name type="common">Lepidopteran parasitic wasp</name>
    <name type="synonym">Apanteles glomeratus</name>
    <dbReference type="NCBI Taxonomy" id="32391"/>
    <lineage>
        <taxon>Eukaryota</taxon>
        <taxon>Metazoa</taxon>
        <taxon>Ecdysozoa</taxon>
        <taxon>Arthropoda</taxon>
        <taxon>Hexapoda</taxon>
        <taxon>Insecta</taxon>
        <taxon>Pterygota</taxon>
        <taxon>Neoptera</taxon>
        <taxon>Endopterygota</taxon>
        <taxon>Hymenoptera</taxon>
        <taxon>Apocrita</taxon>
        <taxon>Ichneumonoidea</taxon>
        <taxon>Braconidae</taxon>
        <taxon>Microgastrinae</taxon>
        <taxon>Cotesia</taxon>
    </lineage>
</organism>
<comment type="caution">
    <text evidence="2">The sequence shown here is derived from an EMBL/GenBank/DDBJ whole genome shotgun (WGS) entry which is preliminary data.</text>
</comment>
<evidence type="ECO:0000313" key="3">
    <source>
        <dbReference type="Proteomes" id="UP000826195"/>
    </source>
</evidence>
<accession>A0AAV7I067</accession>
<evidence type="ECO:0000256" key="1">
    <source>
        <dbReference type="SAM" id="MobiDB-lite"/>
    </source>
</evidence>
<proteinExistence type="predicted"/>
<dbReference type="Proteomes" id="UP000826195">
    <property type="component" value="Unassembled WGS sequence"/>
</dbReference>
<sequence>MSGLCECPGTLTTGDYSEGPLYGQDESCRSQQPEGELPEAETARCEMEEINYPSVLSMYWAIKSPSGFCPRPIMAHFINPVLFSRLYLYSSAHLRLPVGQTLHSFYSHRGIISILCIPLNSVDNICWLMATASMCYVMKSEIIIQVPVISEQSFIMSGSLVDFISSLHNKSQS</sequence>
<feature type="region of interest" description="Disordered" evidence="1">
    <location>
        <begin position="16"/>
        <end position="41"/>
    </location>
</feature>
<gene>
    <name evidence="2" type="ORF">KQX54_004488</name>
</gene>